<comment type="caution">
    <text evidence="2">The sequence shown here is derived from an EMBL/GenBank/DDBJ whole genome shotgun (WGS) entry which is preliminary data.</text>
</comment>
<feature type="compositionally biased region" description="Basic and acidic residues" evidence="1">
    <location>
        <begin position="506"/>
        <end position="517"/>
    </location>
</feature>
<dbReference type="Proteomes" id="UP001140091">
    <property type="component" value="Unassembled WGS sequence"/>
</dbReference>
<feature type="compositionally biased region" description="Pro residues" evidence="1">
    <location>
        <begin position="551"/>
        <end position="564"/>
    </location>
</feature>
<evidence type="ECO:0000256" key="1">
    <source>
        <dbReference type="SAM" id="MobiDB-lite"/>
    </source>
</evidence>
<sequence>MSDDFDVYAAFHATCAELDWTPGLPPPKVANPAMFIGKVLDLVLAMNHPDNVAILQYAGAKALNDWTGHFTNTTVLSYPQLTPAQRRILEKLPGQSLPPMLPATSTVPLDLDEHEEWERQLLASKAKGKGRSTQTAPGSRLFLLSGVPTDRFFDNSNPPPQKRSKQVATTSRTTRQNADAGPSRSTRHGAKQRQPSPIDIDDESPAPRTSGKQKTLLVSSDEEVSVPKPSPKRADKKAKRKVQPRPIVKTKACEAEKPIVLVPSGTGPAPPFAFVTSRGKPGYRRRLLRPVFPGSRSLRGPYSTTPFPCNYKGCLSDPTTCVASSKNSQKCGPCQDKGYPCSWTYDPHDLRQRLSTFWSSQRQGHDVFHVNALYRQMRDEWESYRTFTLLANREAAKYEATRRALVGLFNQATAEGDSNVDHLVDPSDLAVASTQFPAVLREDWAEVPSVESYLKPVETLADPTPYLPFSCYGPAGAFNVRTAEQVVAEHENVDMTYVSTPRYRRRELEEEEARRAQQEQAAGIQQQQAIPIPPPTRDVDMPEDRGEGPSRPAPPPFSFRPPIPAEKNPEGSGKP</sequence>
<dbReference type="EMBL" id="JANBPK010001027">
    <property type="protein sequence ID" value="KAJ2927221.1"/>
    <property type="molecule type" value="Genomic_DNA"/>
</dbReference>
<feature type="compositionally biased region" description="Polar residues" evidence="1">
    <location>
        <begin position="166"/>
        <end position="177"/>
    </location>
</feature>
<organism evidence="2 3">
    <name type="scientific">Candolleomyces eurysporus</name>
    <dbReference type="NCBI Taxonomy" id="2828524"/>
    <lineage>
        <taxon>Eukaryota</taxon>
        <taxon>Fungi</taxon>
        <taxon>Dikarya</taxon>
        <taxon>Basidiomycota</taxon>
        <taxon>Agaricomycotina</taxon>
        <taxon>Agaricomycetes</taxon>
        <taxon>Agaricomycetidae</taxon>
        <taxon>Agaricales</taxon>
        <taxon>Agaricineae</taxon>
        <taxon>Psathyrellaceae</taxon>
        <taxon>Candolleomyces</taxon>
    </lineage>
</organism>
<evidence type="ECO:0000313" key="2">
    <source>
        <dbReference type="EMBL" id="KAJ2927221.1"/>
    </source>
</evidence>
<name>A0A9W8J1B2_9AGAR</name>
<gene>
    <name evidence="2" type="ORF">H1R20_g9871</name>
</gene>
<feature type="compositionally biased region" description="Basic and acidic residues" evidence="1">
    <location>
        <begin position="537"/>
        <end position="548"/>
    </location>
</feature>
<feature type="non-terminal residue" evidence="2">
    <location>
        <position position="575"/>
    </location>
</feature>
<feature type="region of interest" description="Disordered" evidence="1">
    <location>
        <begin position="149"/>
        <end position="244"/>
    </location>
</feature>
<evidence type="ECO:0000313" key="3">
    <source>
        <dbReference type="Proteomes" id="UP001140091"/>
    </source>
</evidence>
<feature type="compositionally biased region" description="Basic residues" evidence="1">
    <location>
        <begin position="230"/>
        <end position="243"/>
    </location>
</feature>
<feature type="region of interest" description="Disordered" evidence="1">
    <location>
        <begin position="504"/>
        <end position="575"/>
    </location>
</feature>
<proteinExistence type="predicted"/>
<feature type="compositionally biased region" description="Low complexity" evidence="1">
    <location>
        <begin position="518"/>
        <end position="530"/>
    </location>
</feature>
<accession>A0A9W8J1B2</accession>
<reference evidence="2" key="1">
    <citation type="submission" date="2022-06" db="EMBL/GenBank/DDBJ databases">
        <title>Genome Sequence of Candolleomyces eurysporus.</title>
        <authorList>
            <person name="Buettner E."/>
        </authorList>
    </citation>
    <scope>NUCLEOTIDE SEQUENCE</scope>
    <source>
        <strain evidence="2">VTCC 930004</strain>
    </source>
</reference>
<protein>
    <submittedName>
        <fullName evidence="2">Uncharacterized protein</fullName>
    </submittedName>
</protein>
<dbReference type="AlphaFoldDB" id="A0A9W8J1B2"/>
<keyword evidence="3" id="KW-1185">Reference proteome</keyword>